<reference evidence="10" key="1">
    <citation type="journal article" date="2019" name="Int. J. Syst. Evol. Microbiol.">
        <title>The Global Catalogue of Microorganisms (GCM) 10K type strain sequencing project: providing services to taxonomists for standard genome sequencing and annotation.</title>
        <authorList>
            <consortium name="The Broad Institute Genomics Platform"/>
            <consortium name="The Broad Institute Genome Sequencing Center for Infectious Disease"/>
            <person name="Wu L."/>
            <person name="Ma J."/>
        </authorList>
    </citation>
    <scope>NUCLEOTIDE SEQUENCE [LARGE SCALE GENOMIC DNA]</scope>
    <source>
        <strain evidence="10">CGMCC 4.7638</strain>
    </source>
</reference>
<keyword evidence="3 7" id="KW-0812">Transmembrane</keyword>
<evidence type="ECO:0000256" key="1">
    <source>
        <dbReference type="ARBA" id="ARBA00004651"/>
    </source>
</evidence>
<evidence type="ECO:0000256" key="2">
    <source>
        <dbReference type="ARBA" id="ARBA00022475"/>
    </source>
</evidence>
<feature type="transmembrane region" description="Helical" evidence="7">
    <location>
        <begin position="290"/>
        <end position="320"/>
    </location>
</feature>
<evidence type="ECO:0000256" key="7">
    <source>
        <dbReference type="SAM" id="Phobius"/>
    </source>
</evidence>
<proteinExistence type="inferred from homology"/>
<evidence type="ECO:0000256" key="3">
    <source>
        <dbReference type="ARBA" id="ARBA00022692"/>
    </source>
</evidence>
<evidence type="ECO:0000256" key="4">
    <source>
        <dbReference type="ARBA" id="ARBA00022989"/>
    </source>
</evidence>
<protein>
    <submittedName>
        <fullName evidence="9">FtsX-like permease family protein</fullName>
    </submittedName>
</protein>
<feature type="transmembrane region" description="Helical" evidence="7">
    <location>
        <begin position="415"/>
        <end position="439"/>
    </location>
</feature>
<feature type="transmembrane region" description="Helical" evidence="7">
    <location>
        <begin position="728"/>
        <end position="753"/>
    </location>
</feature>
<feature type="transmembrane region" description="Helical" evidence="7">
    <location>
        <begin position="340"/>
        <end position="362"/>
    </location>
</feature>
<keyword evidence="5 7" id="KW-0472">Membrane</keyword>
<accession>A0ABW5I999</accession>
<evidence type="ECO:0000313" key="9">
    <source>
        <dbReference type="EMBL" id="MFD2485137.1"/>
    </source>
</evidence>
<organism evidence="9 10">
    <name type="scientific">Amycolatopsis albidoflavus</name>
    <dbReference type="NCBI Taxonomy" id="102226"/>
    <lineage>
        <taxon>Bacteria</taxon>
        <taxon>Bacillati</taxon>
        <taxon>Actinomycetota</taxon>
        <taxon>Actinomycetes</taxon>
        <taxon>Pseudonocardiales</taxon>
        <taxon>Pseudonocardiaceae</taxon>
        <taxon>Amycolatopsis</taxon>
    </lineage>
</organism>
<dbReference type="RefSeq" id="WP_344277128.1">
    <property type="nucleotide sequence ID" value="NZ_BAAAHV010000012.1"/>
</dbReference>
<dbReference type="EMBL" id="JBHUKQ010000015">
    <property type="protein sequence ID" value="MFD2485137.1"/>
    <property type="molecule type" value="Genomic_DNA"/>
</dbReference>
<dbReference type="Proteomes" id="UP001597542">
    <property type="component" value="Unassembled WGS sequence"/>
</dbReference>
<dbReference type="InterPro" id="IPR003838">
    <property type="entry name" value="ABC3_permease_C"/>
</dbReference>
<dbReference type="Pfam" id="PF02687">
    <property type="entry name" value="FtsX"/>
    <property type="match status" value="2"/>
</dbReference>
<comment type="subcellular location">
    <subcellularLocation>
        <location evidence="1">Cell membrane</location>
        <topology evidence="1">Multi-pass membrane protein</topology>
    </subcellularLocation>
</comment>
<gene>
    <name evidence="9" type="ORF">ACFSUT_33015</name>
</gene>
<sequence>MMLDVALRTVRTRWVSFAGAFVALALGVGVITSIGLVMAAASAASDGLGVQRFATAPAVVQSPSSVPVHTVKGVSRQFAARPPALDAELISRVAATGAVVADRTFPAQLAGAASGQVGHPWSVAQFAPYRLAAGRAPAGPADVVVPAGSGALGNRVSVLTRQGRADYTVVGLAEPAGFESALFFSDDQAATLSPKVDALVALGPVDAVRQAVAGDADVLTGPDRQRADPATVANGFRSVLTLLGVTGGIAAFVSIFVVSSTFAFVVAQLRRETALLRLLGATPAQVQRTVLAEAGIVGAVSGAVGCVLGVVGAPLLTWWLRDQQLVPSSFSAGPSVLPLVLAPAAGLAVALVGVAAASWRAGRLRPVEALREADVEATPMTRGRWVSGLFLVVTAVAVLGWVAVVQPKIATIPLLYLGVLLLPVAAFALLSPVLTPPLVRLVMLPMRWSSGAGPTLVRANAVAAVRRTAATAAPVLLTVGLATAMLGAVSTIDAAAMCEARQRVLAEQIVVPANTTQLNQEVLARVRATGAVVVAPAAMSGYTANARGDIHHFHLAAVDPIALARAESVPVTAGSLSALDDGGIVVSTDWNLTVGAHATVELDTGDTLSLRVVGVMQAGIRGPDAYLSAAHAADFPIAAAYIAPGTADTAALNQAVAGLGARVESRAVWIEGTASTAFRASWLGLLAALGISLVYSLIAIANTMVMAAAGRYRELAVLRLTGATARQALAAVAGETALVVVVGVVLAALATVVDLAGLSVALSRLTTDVVITVPWPTVATVAGVSFAVAMAAAVLTAAAGARSRAAMPE</sequence>
<keyword evidence="10" id="KW-1185">Reference proteome</keyword>
<evidence type="ECO:0000256" key="5">
    <source>
        <dbReference type="ARBA" id="ARBA00023136"/>
    </source>
</evidence>
<feature type="transmembrane region" description="Helical" evidence="7">
    <location>
        <begin position="475"/>
        <end position="497"/>
    </location>
</feature>
<dbReference type="PANTHER" id="PTHR30572:SF4">
    <property type="entry name" value="ABC TRANSPORTER PERMEASE YTRF"/>
    <property type="match status" value="1"/>
</dbReference>
<keyword evidence="4 7" id="KW-1133">Transmembrane helix</keyword>
<feature type="transmembrane region" description="Helical" evidence="7">
    <location>
        <begin position="239"/>
        <end position="269"/>
    </location>
</feature>
<comment type="caution">
    <text evidence="9">The sequence shown here is derived from an EMBL/GenBank/DDBJ whole genome shotgun (WGS) entry which is preliminary data.</text>
</comment>
<dbReference type="PANTHER" id="PTHR30572">
    <property type="entry name" value="MEMBRANE COMPONENT OF TRANSPORTER-RELATED"/>
    <property type="match status" value="1"/>
</dbReference>
<comment type="similarity">
    <text evidence="6">Belongs to the ABC-4 integral membrane protein family.</text>
</comment>
<name>A0ABW5I999_9PSEU</name>
<feature type="domain" description="ABC3 transporter permease C-terminal" evidence="8">
    <location>
        <begin position="688"/>
        <end position="797"/>
    </location>
</feature>
<feature type="transmembrane region" description="Helical" evidence="7">
    <location>
        <begin position="773"/>
        <end position="799"/>
    </location>
</feature>
<evidence type="ECO:0000256" key="6">
    <source>
        <dbReference type="ARBA" id="ARBA00038076"/>
    </source>
</evidence>
<evidence type="ECO:0000313" key="10">
    <source>
        <dbReference type="Proteomes" id="UP001597542"/>
    </source>
</evidence>
<keyword evidence="2" id="KW-1003">Cell membrane</keyword>
<evidence type="ECO:0000259" key="8">
    <source>
        <dbReference type="Pfam" id="PF02687"/>
    </source>
</evidence>
<feature type="transmembrane region" description="Helical" evidence="7">
    <location>
        <begin position="383"/>
        <end position="403"/>
    </location>
</feature>
<feature type="domain" description="ABC3 transporter permease C-terminal" evidence="8">
    <location>
        <begin position="247"/>
        <end position="364"/>
    </location>
</feature>
<dbReference type="InterPro" id="IPR050250">
    <property type="entry name" value="Macrolide_Exporter_MacB"/>
</dbReference>
<feature type="transmembrane region" description="Helical" evidence="7">
    <location>
        <begin position="682"/>
        <end position="707"/>
    </location>
</feature>